<dbReference type="InterPro" id="IPR006108">
    <property type="entry name" value="3HC_DH_C"/>
</dbReference>
<dbReference type="Gene3D" id="1.10.1040.10">
    <property type="entry name" value="N-(1-d-carboxylethyl)-l-norvaline Dehydrogenase, domain 2"/>
    <property type="match status" value="1"/>
</dbReference>
<evidence type="ECO:0000256" key="1">
    <source>
        <dbReference type="ARBA" id="ARBA00005086"/>
    </source>
</evidence>
<comment type="pathway">
    <text evidence="1">Lipid metabolism; butanoate metabolism.</text>
</comment>
<dbReference type="Proteomes" id="UP000302139">
    <property type="component" value="Unassembled WGS sequence"/>
</dbReference>
<proteinExistence type="predicted"/>
<dbReference type="Pfam" id="PF00725">
    <property type="entry name" value="3HCDH"/>
    <property type="match status" value="1"/>
</dbReference>
<dbReference type="SUPFAM" id="SSF48179">
    <property type="entry name" value="6-phosphogluconate dehydrogenase C-terminal domain-like"/>
    <property type="match status" value="1"/>
</dbReference>
<gene>
    <name evidence="3" type="ORF">SAV14893_037940</name>
</gene>
<accession>A0A4D4LS44</accession>
<dbReference type="InterPro" id="IPR008927">
    <property type="entry name" value="6-PGluconate_DH-like_C_sf"/>
</dbReference>
<dbReference type="InterPro" id="IPR013328">
    <property type="entry name" value="6PGD_dom2"/>
</dbReference>
<dbReference type="AlphaFoldDB" id="A0A4D4LS44"/>
<comment type="caution">
    <text evidence="3">The sequence shown here is derived from an EMBL/GenBank/DDBJ whole genome shotgun (WGS) entry which is preliminary data.</text>
</comment>
<name>A0A4D4LS44_STRAX</name>
<dbReference type="GO" id="GO:0006631">
    <property type="term" value="P:fatty acid metabolic process"/>
    <property type="evidence" value="ECO:0007669"/>
    <property type="project" value="InterPro"/>
</dbReference>
<evidence type="ECO:0000313" key="4">
    <source>
        <dbReference type="Proteomes" id="UP000302139"/>
    </source>
</evidence>
<evidence type="ECO:0000259" key="2">
    <source>
        <dbReference type="Pfam" id="PF00725"/>
    </source>
</evidence>
<dbReference type="EMBL" id="BJHX01000001">
    <property type="protein sequence ID" value="GDY64401.1"/>
    <property type="molecule type" value="Genomic_DNA"/>
</dbReference>
<organism evidence="3 4">
    <name type="scientific">Streptomyces avermitilis</name>
    <dbReference type="NCBI Taxonomy" id="33903"/>
    <lineage>
        <taxon>Bacteria</taxon>
        <taxon>Bacillati</taxon>
        <taxon>Actinomycetota</taxon>
        <taxon>Actinomycetes</taxon>
        <taxon>Kitasatosporales</taxon>
        <taxon>Streptomycetaceae</taxon>
        <taxon>Streptomyces</taxon>
    </lineage>
</organism>
<feature type="domain" description="3-hydroxyacyl-CoA dehydrogenase C-terminal" evidence="2">
    <location>
        <begin position="1"/>
        <end position="78"/>
    </location>
</feature>
<evidence type="ECO:0000313" key="3">
    <source>
        <dbReference type="EMBL" id="GDY64401.1"/>
    </source>
</evidence>
<sequence>MIVARTVARIVDLAHDAVAKGVATEEDIDTAMRLGVNYPLGPFEWCRRLGRVWAHDLLEELSLREPSGRYAPSLALYRHGHAADKREGTS</sequence>
<dbReference type="GO" id="GO:0016616">
    <property type="term" value="F:oxidoreductase activity, acting on the CH-OH group of donors, NAD or NADP as acceptor"/>
    <property type="evidence" value="ECO:0007669"/>
    <property type="project" value="InterPro"/>
</dbReference>
<reference evidence="3 4" key="1">
    <citation type="submission" date="2019-04" db="EMBL/GenBank/DDBJ databases">
        <title>Draft genome sequences of Streptomyces avermitilis NBRC 14893.</title>
        <authorList>
            <person name="Komaki H."/>
            <person name="Tamura T."/>
            <person name="Hosoyama A."/>
        </authorList>
    </citation>
    <scope>NUCLEOTIDE SEQUENCE [LARGE SCALE GENOMIC DNA]</scope>
    <source>
        <strain evidence="3 4">NBRC 14893</strain>
    </source>
</reference>
<protein>
    <recommendedName>
        <fullName evidence="2">3-hydroxyacyl-CoA dehydrogenase C-terminal domain-containing protein</fullName>
    </recommendedName>
</protein>